<dbReference type="InParanoid" id="A0A6I9RFQ7"/>
<evidence type="ECO:0000256" key="6">
    <source>
        <dbReference type="SAM" id="MobiDB-lite"/>
    </source>
</evidence>
<evidence type="ECO:0000313" key="8">
    <source>
        <dbReference type="Proteomes" id="UP000504607"/>
    </source>
</evidence>
<proteinExistence type="inferred from homology"/>
<evidence type="ECO:0000256" key="5">
    <source>
        <dbReference type="PROSITE-ProRule" id="PRU01251"/>
    </source>
</evidence>
<evidence type="ECO:0000256" key="2">
    <source>
        <dbReference type="ARBA" id="ARBA00022737"/>
    </source>
</evidence>
<reference evidence="9" key="1">
    <citation type="submission" date="2025-08" db="UniProtKB">
        <authorList>
            <consortium name="RefSeq"/>
        </authorList>
    </citation>
    <scope>IDENTIFICATION</scope>
</reference>
<dbReference type="CDD" id="cd19499">
    <property type="entry name" value="RecA-like_ClpB_Hsp104-like"/>
    <property type="match status" value="1"/>
</dbReference>
<dbReference type="InterPro" id="IPR051650">
    <property type="entry name" value="SL_signaling_regulator"/>
</dbReference>
<keyword evidence="4" id="KW-0804">Transcription</keyword>
<keyword evidence="3" id="KW-0805">Transcription regulation</keyword>
<dbReference type="PROSITE" id="PS51903">
    <property type="entry name" value="CLP_R"/>
    <property type="match status" value="1"/>
</dbReference>
<protein>
    <submittedName>
        <fullName evidence="9">Protein DWARF 53-LIKE</fullName>
    </submittedName>
</protein>
<sequence>MPTPVSSARQCLAAEAAATLDDAVAVARRRAHAQTTSLHVVYALLSSSSSSSSASPPGAAASPSILRDALSRARSSAYSPRLQFKALELCFGVALDRQPSSSSHHHQQQQQTGAAEDPPVSNSLMAAIKRSQANQRRNPDTFHLYQQQQQQQQGSSSFSGVKVELQQLVVAILDDPVVSRVFGEAGFRSSDIKLAVLRPPPPVLRFPRAARCPPLFLCNFSAADDVDALMPRGFTFPFSAQFCSDDTDGNCRRIGEVLSRRSSRNPMLVGITAGDAARDFARTVERKNWSVLPPELRGLRLVSIEREVSDLGKSGDDRSWIGAWLEELGRQAEEPGVVLSIGDLKGMVEGGDDAGKQSSVVLELTRVLELLRGRLWVMGWSATYETYMKFLSRYPLLDKDWDLQLLPITAERPGIGGSLPRPPSLMDSFVPFGGLFPTIYESKGLPSCRYPSVLRCQHCNDKCEQEVAAILKGHSTSAEDQHPMDVPSWMQRANVFSMNDGLDASKAKDDKTLLNVKIMDLQKKWNDYCQRLHQGCQRFETDSFQMRPNIVGLPCISDKERASNQNSKNLDSTGSQKGYENSFPVVVDLQKIAMASQSLSLPVIPESRNRDLISKLQVRLSKSEQLQREGFQSDQGAQSDSGDHDVHASPSSVTSVRTDLVLGTLHEPACKDEHSATQKHTNHLEDCSGRLPSKKVDDFSQNIPEVLIQSHSYSACPDLLANSTYPLMRIPSVSKTGGVPAFDQQCLSSSNLCQSFVQSNYKSFCTSLINKVGRQEEALSAISQTIVRCRTGDQRRRGASLKRDIWLTFLGPDEVGKKKVAVALAELLYGSKENLICIDLSQVGINCPTTICSQQEVNGYDEMFRGKTIVDHIAGELSKKPWSIVFLENVDKADLLVQRSLSQAILTGKFPDSHGREFGISNTIFVITATKARGKAFSSRTDSIKFSEERILAAQGWRMKILMQPVSEAASSNPNVNVLIASRQKSMNKQASFSSVFVSKRKLDVSDDFKGHHESLGTAKRAHTMPNTFLDLNLPVEEVEVNDMDNSSSNENSSTSDITEAWAEDFFNSVDATVNFKPYDFDALADNILREISKSFHAKIGSECILEIDVKVMEQILAAAWLLEDRGALDVWFEQVLGRSFIELRERYNKLSTRTVLRLVACEDVFVEEHAPGVLLPSRICLN</sequence>
<evidence type="ECO:0000313" key="9">
    <source>
        <dbReference type="RefSeq" id="XP_010922556.1"/>
    </source>
</evidence>
<dbReference type="GO" id="GO:0005524">
    <property type="term" value="F:ATP binding"/>
    <property type="evidence" value="ECO:0007669"/>
    <property type="project" value="InterPro"/>
</dbReference>
<dbReference type="RefSeq" id="XP_010922556.1">
    <property type="nucleotide sequence ID" value="XM_010924254.3"/>
</dbReference>
<accession>A0A6I9RFQ7</accession>
<dbReference type="Gene3D" id="1.10.1780.10">
    <property type="entry name" value="Clp, N-terminal domain"/>
    <property type="match status" value="1"/>
</dbReference>
<evidence type="ECO:0000259" key="7">
    <source>
        <dbReference type="PROSITE" id="PS51903"/>
    </source>
</evidence>
<feature type="region of interest" description="Disordered" evidence="6">
    <location>
        <begin position="98"/>
        <end position="119"/>
    </location>
</feature>
<dbReference type="Pfam" id="PF26587">
    <property type="entry name" value="AAA_lid_SMAX1"/>
    <property type="match status" value="1"/>
</dbReference>
<evidence type="ECO:0000256" key="1">
    <source>
        <dbReference type="ARBA" id="ARBA00008675"/>
    </source>
</evidence>
<dbReference type="Gene3D" id="3.40.50.300">
    <property type="entry name" value="P-loop containing nucleotide triphosphate hydrolases"/>
    <property type="match status" value="1"/>
</dbReference>
<feature type="region of interest" description="Disordered" evidence="6">
    <location>
        <begin position="672"/>
        <end position="691"/>
    </location>
</feature>
<dbReference type="PANTHER" id="PTHR43572">
    <property type="entry name" value="CHAPERONE PROTEIN CLPD, CHLOROPLASTIC"/>
    <property type="match status" value="1"/>
</dbReference>
<feature type="compositionally biased region" description="Polar residues" evidence="6">
    <location>
        <begin position="630"/>
        <end position="640"/>
    </location>
</feature>
<gene>
    <name evidence="9" type="primary">LOC105045832</name>
</gene>
<evidence type="ECO:0000256" key="3">
    <source>
        <dbReference type="ARBA" id="ARBA00023015"/>
    </source>
</evidence>
<evidence type="ECO:0000256" key="4">
    <source>
        <dbReference type="ARBA" id="ARBA00023163"/>
    </source>
</evidence>
<dbReference type="Pfam" id="PF23569">
    <property type="entry name" value="NBD_SMAX1"/>
    <property type="match status" value="1"/>
</dbReference>
<feature type="domain" description="Clp R" evidence="7">
    <location>
        <begin position="8"/>
        <end position="202"/>
    </location>
</feature>
<dbReference type="InterPro" id="IPR036628">
    <property type="entry name" value="Clp_N_dom_sf"/>
</dbReference>
<organism evidence="8 9">
    <name type="scientific">Elaeis guineensis var. tenera</name>
    <name type="common">Oil palm</name>
    <dbReference type="NCBI Taxonomy" id="51953"/>
    <lineage>
        <taxon>Eukaryota</taxon>
        <taxon>Viridiplantae</taxon>
        <taxon>Streptophyta</taxon>
        <taxon>Embryophyta</taxon>
        <taxon>Tracheophyta</taxon>
        <taxon>Spermatophyta</taxon>
        <taxon>Magnoliopsida</taxon>
        <taxon>Liliopsida</taxon>
        <taxon>Arecaceae</taxon>
        <taxon>Arecoideae</taxon>
        <taxon>Cocoseae</taxon>
        <taxon>Elaeidinae</taxon>
        <taxon>Elaeis</taxon>
    </lineage>
</organism>
<dbReference type="SUPFAM" id="SSF52540">
    <property type="entry name" value="P-loop containing nucleoside triphosphate hydrolases"/>
    <property type="match status" value="1"/>
</dbReference>
<feature type="region of interest" description="Disordered" evidence="6">
    <location>
        <begin position="624"/>
        <end position="654"/>
    </location>
</feature>
<name>A0A6I9RFQ7_ELAGV</name>
<comment type="similarity">
    <text evidence="1">Belongs to the ClpA/ClpB family.</text>
</comment>
<dbReference type="InterPro" id="IPR003959">
    <property type="entry name" value="ATPase_AAA_core"/>
</dbReference>
<keyword evidence="8" id="KW-1185">Reference proteome</keyword>
<dbReference type="GeneID" id="105045832"/>
<dbReference type="InterPro" id="IPR058680">
    <property type="entry name" value="NBD_SMAX1-like"/>
</dbReference>
<dbReference type="GO" id="GO:0016887">
    <property type="term" value="F:ATP hydrolysis activity"/>
    <property type="evidence" value="ECO:0007669"/>
    <property type="project" value="InterPro"/>
</dbReference>
<dbReference type="InterPro" id="IPR058954">
    <property type="entry name" value="AAA_lid_SMAX1"/>
</dbReference>
<dbReference type="FunCoup" id="A0A6I9RFQ7">
    <property type="interactions" value="2496"/>
</dbReference>
<dbReference type="Pfam" id="PF07724">
    <property type="entry name" value="AAA_2"/>
    <property type="match status" value="1"/>
</dbReference>
<dbReference type="AlphaFoldDB" id="A0A6I9RFQ7"/>
<dbReference type="OrthoDB" id="1723324at2759"/>
<dbReference type="PANTHER" id="PTHR43572:SF38">
    <property type="entry name" value="PROTEIN SMAX1-LIKE 6"/>
    <property type="match status" value="1"/>
</dbReference>
<dbReference type="KEGG" id="egu:105045832"/>
<dbReference type="Proteomes" id="UP000504607">
    <property type="component" value="Chromosome 5"/>
</dbReference>
<keyword evidence="2 5" id="KW-0677">Repeat</keyword>
<dbReference type="InterPro" id="IPR027417">
    <property type="entry name" value="P-loop_NTPase"/>
</dbReference>
<dbReference type="InterPro" id="IPR004176">
    <property type="entry name" value="Clp_R_N"/>
</dbReference>